<dbReference type="InterPro" id="IPR031325">
    <property type="entry name" value="RHS_repeat"/>
</dbReference>
<feature type="compositionally biased region" description="Basic and acidic residues" evidence="2">
    <location>
        <begin position="323"/>
        <end position="336"/>
    </location>
</feature>
<feature type="region of interest" description="Disordered" evidence="2">
    <location>
        <begin position="1221"/>
        <end position="1272"/>
    </location>
</feature>
<dbReference type="InterPro" id="IPR045351">
    <property type="entry name" value="DUF6531"/>
</dbReference>
<evidence type="ECO:0000259" key="3">
    <source>
        <dbReference type="Pfam" id="PF20148"/>
    </source>
</evidence>
<feature type="region of interest" description="Disordered" evidence="2">
    <location>
        <begin position="1134"/>
        <end position="1189"/>
    </location>
</feature>
<dbReference type="InterPro" id="IPR006530">
    <property type="entry name" value="YD"/>
</dbReference>
<evidence type="ECO:0000313" key="6">
    <source>
        <dbReference type="EMBL" id="NEW47116.1"/>
    </source>
</evidence>
<dbReference type="PANTHER" id="PTHR32305">
    <property type="match status" value="1"/>
</dbReference>
<dbReference type="InterPro" id="IPR056823">
    <property type="entry name" value="TEN-like_YD-shell"/>
</dbReference>
<evidence type="ECO:0000313" key="7">
    <source>
        <dbReference type="Proteomes" id="UP000468928"/>
    </source>
</evidence>
<dbReference type="Gene3D" id="2.180.10.10">
    <property type="entry name" value="RHS repeat-associated core"/>
    <property type="match status" value="3"/>
</dbReference>
<dbReference type="NCBIfam" id="TIGR01643">
    <property type="entry name" value="YD_repeat_2x"/>
    <property type="match status" value="7"/>
</dbReference>
<protein>
    <submittedName>
        <fullName evidence="6">RHS repeat protein</fullName>
    </submittedName>
</protein>
<accession>A0A6P1D8T9</accession>
<evidence type="ECO:0000256" key="2">
    <source>
        <dbReference type="SAM" id="MobiDB-lite"/>
    </source>
</evidence>
<evidence type="ECO:0000256" key="1">
    <source>
        <dbReference type="ARBA" id="ARBA00022737"/>
    </source>
</evidence>
<dbReference type="NCBIfam" id="TIGR03696">
    <property type="entry name" value="Rhs_assc_core"/>
    <property type="match status" value="1"/>
</dbReference>
<feature type="domain" description="DUF6531" evidence="3">
    <location>
        <begin position="354"/>
        <end position="424"/>
    </location>
</feature>
<dbReference type="RefSeq" id="WP_163829938.1">
    <property type="nucleotide sequence ID" value="NZ_JAAGUZ010000071.1"/>
</dbReference>
<feature type="compositionally biased region" description="Polar residues" evidence="2">
    <location>
        <begin position="1221"/>
        <end position="1232"/>
    </location>
</feature>
<evidence type="ECO:0000259" key="5">
    <source>
        <dbReference type="Pfam" id="PF25547"/>
    </source>
</evidence>
<dbReference type="Pfam" id="PF05593">
    <property type="entry name" value="RHS_repeat"/>
    <property type="match status" value="7"/>
</dbReference>
<dbReference type="InterPro" id="IPR036689">
    <property type="entry name" value="ESAT-6-like_sf"/>
</dbReference>
<feature type="compositionally biased region" description="Polar residues" evidence="2">
    <location>
        <begin position="1242"/>
        <end position="1252"/>
    </location>
</feature>
<dbReference type="PANTHER" id="PTHR32305:SF15">
    <property type="entry name" value="PROTEIN RHSA-RELATED"/>
    <property type="match status" value="1"/>
</dbReference>
<dbReference type="Pfam" id="PF25547">
    <property type="entry name" value="WXG100_2"/>
    <property type="match status" value="1"/>
</dbReference>
<feature type="domain" description="Teneurin-like YD-shell" evidence="4">
    <location>
        <begin position="1279"/>
        <end position="1481"/>
    </location>
</feature>
<keyword evidence="1" id="KW-0677">Repeat</keyword>
<name>A0A6P1D8T9_9NOCA</name>
<gene>
    <name evidence="6" type="ORF">GV789_22095</name>
</gene>
<dbReference type="EMBL" id="JAAGUZ010000071">
    <property type="protein sequence ID" value="NEW47116.1"/>
    <property type="molecule type" value="Genomic_DNA"/>
</dbReference>
<feature type="region of interest" description="Disordered" evidence="2">
    <location>
        <begin position="251"/>
        <end position="350"/>
    </location>
</feature>
<feature type="compositionally biased region" description="Low complexity" evidence="2">
    <location>
        <begin position="255"/>
        <end position="275"/>
    </location>
</feature>
<dbReference type="SUPFAM" id="SSF140453">
    <property type="entry name" value="EsxAB dimer-like"/>
    <property type="match status" value="1"/>
</dbReference>
<reference evidence="6 7" key="1">
    <citation type="submission" date="2020-01" db="EMBL/GenBank/DDBJ databases">
        <title>Genetics and antimicrobial susceptibilities of Nocardia species isolated from the soil; a comparison with species isolated from humans.</title>
        <authorList>
            <person name="Carrasco G."/>
            <person name="Monzon S."/>
            <person name="Sansegundo M."/>
            <person name="Garcia E."/>
            <person name="Garrido N."/>
            <person name="Medina M.J."/>
            <person name="Villalon P."/>
            <person name="Ramirez-Arocha A.C."/>
            <person name="Jimenez P."/>
            <person name="Cuesta I."/>
            <person name="Valdezate S."/>
        </authorList>
    </citation>
    <scope>NUCLEOTIDE SEQUENCE [LARGE SCALE GENOMIC DNA]</scope>
    <source>
        <strain evidence="6 7">CNM20110639</strain>
    </source>
</reference>
<organism evidence="6 7">
    <name type="scientific">Nocardia cyriacigeorgica</name>
    <dbReference type="NCBI Taxonomy" id="135487"/>
    <lineage>
        <taxon>Bacteria</taxon>
        <taxon>Bacillati</taxon>
        <taxon>Actinomycetota</taxon>
        <taxon>Actinomycetes</taxon>
        <taxon>Mycobacteriales</taxon>
        <taxon>Nocardiaceae</taxon>
        <taxon>Nocardia</taxon>
    </lineage>
</organism>
<feature type="compositionally biased region" description="Basic and acidic residues" evidence="2">
    <location>
        <begin position="276"/>
        <end position="293"/>
    </location>
</feature>
<evidence type="ECO:0000259" key="4">
    <source>
        <dbReference type="Pfam" id="PF25023"/>
    </source>
</evidence>
<feature type="domain" description="Outer membrane channel protein CpnT-like N-terminal" evidence="5">
    <location>
        <begin position="78"/>
        <end position="209"/>
    </location>
</feature>
<dbReference type="Pfam" id="PF25023">
    <property type="entry name" value="TEN_YD-shell"/>
    <property type="match status" value="1"/>
</dbReference>
<dbReference type="InterPro" id="IPR038332">
    <property type="entry name" value="PPE_sf"/>
</dbReference>
<feature type="compositionally biased region" description="Polar residues" evidence="2">
    <location>
        <begin position="294"/>
        <end position="303"/>
    </location>
</feature>
<sequence length="1651" mass="177430">MTETQSNPLIAAREDSTEWYSGVTLFESVADVGDAISSGSWIEAGVGIAAAGLEVAAMVVDPIGTLAGFGVSFLIEHVQPLSDALDWVAGDPDQITAYAKTWENVATQVSSAVDTHKQAVSADIANWSGAAATAYRARAAETSDALAAASAAATAASQAIEMAGGIVAAVRMTVRDIVAQAVGRLAVWAAEAVFSLGTATPIIAAQAATYVAKTMTTIARLFSKVASTFAKLKPLLAKLKDAWKAITKILGKGGKSTPSGTKKTSTDTTTASTDAPNKKPDTDTPSKPGDKSPDTSTASTDPPSKTGDPDTQRTPDQPGKPQDQAKADDGVGDKATEGGPKNTQDAKDVTECNDPVDVATGEFLLPETDLNLPGVLPLVLHRRHRSSYRFGRWFGPSWSSTLDMRVVVEDATVTFIGEHGLLLVYPHAEPDKPVRPSNGGQRWTLTRSEAGGYRIHDPDRELTWHFAPAAALGGLDTLLGNYAISAITDRHHNHIRFHYDRDGAPVEITHSGGYRVRVTTEDGRITGLWVIGSDPGIPVTGASASAGSAAGDVVTQVRAFGYEAGELVSVTNGVGAVTRYDYDDAYRLTGWTDSNGNRMVNTYDTAGRVAAQHGNSGILNATFDYFTTPDATTSRTIHTDSTGAATTFVFNADLRLIEQIDPSGARTRTDYDTDRRPIQVIAPDGAVTTYRYTPAGDIYQITRPDRLSITIDYQARNRPITITNVDGSIHRQQWSADGNLTAIIDPAGLRTEYTHHPSGAVASVTEATGAVTNVDVDAAGLPIRVTDPHGAVTTIERDHFGRPITITDPLGSTVRYIWSGEGKLTRRIDPDDIGESWVWDGELNLTAHVDRAGGITRYTYGAFDLLSARTEPDGARTHYHWDTQRRLTAVANPIGQTWHYSYDPAGRLAAETDYTGATTHYTHDVAGRVATVTPATGVTRHHTHDILGRLTSITADTGEWIHYTHDPTGRLKTAVNGTGETRTHTLQFTHTPTGQLATQQVDDQPPMVFTHDEYGRRTSRTTPSGGVTTWSHDHTGRVTVMTTDGHTISFSHDPLGRTTGWRIGNVSIERAFAPVGHTTHQIVTAYLPGGANPVATNPQLDTAGNADAAGGPHRGYGLPAHPADPHAAGVIGQYGPGGQAGIEPSPPPAAPPSSTRILRRDDYTWRPDGYLTTHTTTHSGATPDQRQYTLDPIGRVTTITRNGSLAEQYTYDHLSNITSGGVLNPDATTSSGPGPDGAPTSPAHSHTNQGFATQPGFPPNPAPPQQHSPTTTRREYHNNLLIRDGRHHYTYDPAGRLIRKTTTRLSHKPDTWHYRYNAFDQLTDVYTPDQQWWHYTYDALGRRTTKQHLSNGGRNFVERVNFTWDGAHLTEQCDYRSTHRWGYLPDDGLAITQAVDSTSPSQFEFAAIVADIVGMPTALIDPNFGTTIGVSRYDLWGNTTWDGRAQSPLRFRGQIHDPESGLNQTLYRSYDAATGRFLTPDPLGLFPAANPHSYPHNPTVWADPLGLTPDSCALFRGTTTGYEGSPGTQRVGITPTSTDPGVATIFAIHSERFGESVVQIARSSDLTGVERYSGYIPSEAEVGLGMSPSEFASRASIEIPASAARSILSDIGISLPNSIGIDDLTPLLRDTPKLTPGQINQFVERAANYGR</sequence>
<dbReference type="InterPro" id="IPR022385">
    <property type="entry name" value="Rhs_assc_core"/>
</dbReference>
<dbReference type="Gene3D" id="1.20.1260.20">
    <property type="entry name" value="PPE superfamily"/>
    <property type="match status" value="1"/>
</dbReference>
<feature type="compositionally biased region" description="Polar residues" evidence="2">
    <location>
        <begin position="1179"/>
        <end position="1188"/>
    </location>
</feature>
<dbReference type="InterPro" id="IPR057746">
    <property type="entry name" value="CpnT-like_N"/>
</dbReference>
<dbReference type="Proteomes" id="UP000468928">
    <property type="component" value="Unassembled WGS sequence"/>
</dbReference>
<dbReference type="InterPro" id="IPR050708">
    <property type="entry name" value="T6SS_VgrG/RHS"/>
</dbReference>
<proteinExistence type="predicted"/>
<dbReference type="Gene3D" id="3.90.930.1">
    <property type="match status" value="1"/>
</dbReference>
<comment type="caution">
    <text evidence="6">The sequence shown here is derived from an EMBL/GenBank/DDBJ whole genome shotgun (WGS) entry which is preliminary data.</text>
</comment>
<feature type="compositionally biased region" description="Pro residues" evidence="2">
    <location>
        <begin position="1256"/>
        <end position="1266"/>
    </location>
</feature>
<dbReference type="Pfam" id="PF20148">
    <property type="entry name" value="DUF6531"/>
    <property type="match status" value="1"/>
</dbReference>